<comment type="catalytic activity">
    <reaction evidence="4">
        <text>a D-aminoacyl-tRNA + H2O = a tRNA + a D-alpha-amino acid + H(+)</text>
        <dbReference type="Rhea" id="RHEA:13953"/>
        <dbReference type="Rhea" id="RHEA-COMP:10123"/>
        <dbReference type="Rhea" id="RHEA-COMP:10124"/>
        <dbReference type="ChEBI" id="CHEBI:15377"/>
        <dbReference type="ChEBI" id="CHEBI:15378"/>
        <dbReference type="ChEBI" id="CHEBI:59871"/>
        <dbReference type="ChEBI" id="CHEBI:78442"/>
        <dbReference type="ChEBI" id="CHEBI:79333"/>
        <dbReference type="EC" id="3.1.1.96"/>
    </reaction>
</comment>
<dbReference type="Gene3D" id="3.50.80.10">
    <property type="entry name" value="D-tyrosyl-tRNA(Tyr) deacylase"/>
    <property type="match status" value="1"/>
</dbReference>
<keyword evidence="6" id="KW-1185">Reference proteome</keyword>
<dbReference type="InterPro" id="IPR003732">
    <property type="entry name" value="Daa-tRNA_deacyls_DTD"/>
</dbReference>
<comment type="catalytic activity">
    <reaction evidence="4">
        <text>glycyl-tRNA(Ala) + H2O = tRNA(Ala) + glycine + H(+)</text>
        <dbReference type="Rhea" id="RHEA:53744"/>
        <dbReference type="Rhea" id="RHEA-COMP:9657"/>
        <dbReference type="Rhea" id="RHEA-COMP:13640"/>
        <dbReference type="ChEBI" id="CHEBI:15377"/>
        <dbReference type="ChEBI" id="CHEBI:15378"/>
        <dbReference type="ChEBI" id="CHEBI:57305"/>
        <dbReference type="ChEBI" id="CHEBI:78442"/>
        <dbReference type="ChEBI" id="CHEBI:78522"/>
    </reaction>
</comment>
<dbReference type="Proteomes" id="UP000610760">
    <property type="component" value="Unassembled WGS sequence"/>
</dbReference>
<dbReference type="GO" id="GO:0000049">
    <property type="term" value="F:tRNA binding"/>
    <property type="evidence" value="ECO:0007669"/>
    <property type="project" value="UniProtKB-UniRule"/>
</dbReference>
<protein>
    <recommendedName>
        <fullName evidence="4">D-aminoacyl-tRNA deacylase</fullName>
        <shortName evidence="4">DTD</shortName>
        <ecNumber evidence="4">3.1.1.96</ecNumber>
    </recommendedName>
    <alternativeName>
        <fullName evidence="4">Gly-tRNA(Ala) deacylase</fullName>
        <ecNumber evidence="4">3.1.1.-</ecNumber>
    </alternativeName>
</protein>
<dbReference type="RefSeq" id="WP_249294035.1">
    <property type="nucleotide sequence ID" value="NZ_JACRSV010000001.1"/>
</dbReference>
<proteinExistence type="inferred from homology"/>
<accession>A0A926E422</accession>
<reference evidence="5" key="1">
    <citation type="submission" date="2020-08" db="EMBL/GenBank/DDBJ databases">
        <title>Genome public.</title>
        <authorList>
            <person name="Liu C."/>
            <person name="Sun Q."/>
        </authorList>
    </citation>
    <scope>NUCLEOTIDE SEQUENCE</scope>
    <source>
        <strain evidence="5">NSJ-33</strain>
    </source>
</reference>
<feature type="short sequence motif" description="Gly-cisPro motif, important for rejection of L-amino acids" evidence="4">
    <location>
        <begin position="137"/>
        <end position="138"/>
    </location>
</feature>
<dbReference type="HAMAP" id="MF_00518">
    <property type="entry name" value="Deacylase_Dtd"/>
    <property type="match status" value="1"/>
</dbReference>
<comment type="caution">
    <text evidence="5">The sequence shown here is derived from an EMBL/GenBank/DDBJ whole genome shotgun (WGS) entry which is preliminary data.</text>
</comment>
<evidence type="ECO:0000313" key="5">
    <source>
        <dbReference type="EMBL" id="MBC8559150.1"/>
    </source>
</evidence>
<dbReference type="GO" id="GO:0051500">
    <property type="term" value="F:D-tyrosyl-tRNA(Tyr) deacylase activity"/>
    <property type="evidence" value="ECO:0007669"/>
    <property type="project" value="TreeGrafter"/>
</dbReference>
<evidence type="ECO:0000256" key="4">
    <source>
        <dbReference type="HAMAP-Rule" id="MF_00518"/>
    </source>
</evidence>
<dbReference type="FunFam" id="3.50.80.10:FF:000001">
    <property type="entry name" value="D-aminoacyl-tRNA deacylase"/>
    <property type="match status" value="1"/>
</dbReference>
<comment type="function">
    <text evidence="4">An aminoacyl-tRNA editing enzyme that deacylates mischarged D-aminoacyl-tRNAs. Also deacylates mischarged glycyl-tRNA(Ala), protecting cells against glycine mischarging by AlaRS. Acts via tRNA-based rather than protein-based catalysis; rejects L-amino acids rather than detecting D-amino acids in the active site. By recycling D-aminoacyl-tRNA to D-amino acids and free tRNA molecules, this enzyme counteracts the toxicity associated with the formation of D-aminoacyl-tRNA entities in vivo and helps enforce protein L-homochirality.</text>
</comment>
<dbReference type="InterPro" id="IPR023509">
    <property type="entry name" value="DTD-like_sf"/>
</dbReference>
<dbReference type="PANTHER" id="PTHR10472:SF5">
    <property type="entry name" value="D-AMINOACYL-TRNA DEACYLASE 1"/>
    <property type="match status" value="1"/>
</dbReference>
<dbReference type="EMBL" id="JACRSV010000001">
    <property type="protein sequence ID" value="MBC8559150.1"/>
    <property type="molecule type" value="Genomic_DNA"/>
</dbReference>
<keyword evidence="2 4" id="KW-0820">tRNA-binding</keyword>
<dbReference type="Pfam" id="PF02580">
    <property type="entry name" value="Tyr_Deacylase"/>
    <property type="match status" value="1"/>
</dbReference>
<keyword evidence="3 4" id="KW-0378">Hydrolase</keyword>
<evidence type="ECO:0000256" key="1">
    <source>
        <dbReference type="ARBA" id="ARBA00009673"/>
    </source>
</evidence>
<gene>
    <name evidence="4" type="primary">dtd</name>
    <name evidence="5" type="ORF">H8710_03605</name>
</gene>
<keyword evidence="4" id="KW-0963">Cytoplasm</keyword>
<dbReference type="SUPFAM" id="SSF69500">
    <property type="entry name" value="DTD-like"/>
    <property type="match status" value="1"/>
</dbReference>
<dbReference type="GO" id="GO:0019478">
    <property type="term" value="P:D-amino acid catabolic process"/>
    <property type="evidence" value="ECO:0007669"/>
    <property type="project" value="UniProtKB-UniRule"/>
</dbReference>
<dbReference type="EC" id="3.1.1.-" evidence="4"/>
<evidence type="ECO:0000256" key="2">
    <source>
        <dbReference type="ARBA" id="ARBA00022555"/>
    </source>
</evidence>
<evidence type="ECO:0000256" key="3">
    <source>
        <dbReference type="ARBA" id="ARBA00022801"/>
    </source>
</evidence>
<organism evidence="5 6">
    <name type="scientific">Fumia xinanensis</name>
    <dbReference type="NCBI Taxonomy" id="2763659"/>
    <lineage>
        <taxon>Bacteria</taxon>
        <taxon>Bacillati</taxon>
        <taxon>Bacillota</taxon>
        <taxon>Clostridia</taxon>
        <taxon>Eubacteriales</taxon>
        <taxon>Oscillospiraceae</taxon>
        <taxon>Fumia</taxon>
    </lineage>
</organism>
<keyword evidence="4" id="KW-0694">RNA-binding</keyword>
<comment type="similarity">
    <text evidence="1 4">Belongs to the DTD family.</text>
</comment>
<sequence>MKLVIQRVKRAAVTADGTLSGSIENGLLALLGVVEGDTESQAAYLAGKTARLRIFTDEDDKLNLSVRDVGGSILVVSNFTLAGDCKKGNRPSFDRAAKQPDSEGLYLKYVEYLREQGIPVETGVFGAHMEIEMTAWGPITIVMDTEQMGH</sequence>
<dbReference type="PANTHER" id="PTHR10472">
    <property type="entry name" value="D-TYROSYL-TRNA TYR DEACYLASE"/>
    <property type="match status" value="1"/>
</dbReference>
<dbReference type="GO" id="GO:0043908">
    <property type="term" value="F:Ser(Gly)-tRNA(Ala) hydrolase activity"/>
    <property type="evidence" value="ECO:0007669"/>
    <property type="project" value="UniProtKB-UniRule"/>
</dbReference>
<dbReference type="NCBIfam" id="TIGR00256">
    <property type="entry name" value="D-aminoacyl-tRNA deacylase"/>
    <property type="match status" value="1"/>
</dbReference>
<dbReference type="AlphaFoldDB" id="A0A926E422"/>
<evidence type="ECO:0000313" key="6">
    <source>
        <dbReference type="Proteomes" id="UP000610760"/>
    </source>
</evidence>
<name>A0A926E422_9FIRM</name>
<comment type="subunit">
    <text evidence="4">Homodimer.</text>
</comment>
<comment type="domain">
    <text evidence="4">A Gly-cisPro motif from one monomer fits into the active site of the other monomer to allow specific chiral rejection of L-amino acids.</text>
</comment>
<dbReference type="GO" id="GO:0106026">
    <property type="term" value="F:Gly-tRNA(Ala) deacylase activity"/>
    <property type="evidence" value="ECO:0007669"/>
    <property type="project" value="UniProtKB-UniRule"/>
</dbReference>
<comment type="subcellular location">
    <subcellularLocation>
        <location evidence="4">Cytoplasm</location>
    </subcellularLocation>
</comment>
<dbReference type="EC" id="3.1.1.96" evidence="4"/>
<dbReference type="GO" id="GO:0005737">
    <property type="term" value="C:cytoplasm"/>
    <property type="evidence" value="ECO:0007669"/>
    <property type="project" value="UniProtKB-SubCell"/>
</dbReference>